<accession>A0A9K3LE83</accession>
<dbReference type="Proteomes" id="UP000693970">
    <property type="component" value="Unassembled WGS sequence"/>
</dbReference>
<dbReference type="OrthoDB" id="63441at2759"/>
<comment type="caution">
    <text evidence="1">The sequence shown here is derived from an EMBL/GenBank/DDBJ whole genome shotgun (WGS) entry which is preliminary data.</text>
</comment>
<organism evidence="1 2">
    <name type="scientific">Nitzschia inconspicua</name>
    <dbReference type="NCBI Taxonomy" id="303405"/>
    <lineage>
        <taxon>Eukaryota</taxon>
        <taxon>Sar</taxon>
        <taxon>Stramenopiles</taxon>
        <taxon>Ochrophyta</taxon>
        <taxon>Bacillariophyta</taxon>
        <taxon>Bacillariophyceae</taxon>
        <taxon>Bacillariophycidae</taxon>
        <taxon>Bacillariales</taxon>
        <taxon>Bacillariaceae</taxon>
        <taxon>Nitzschia</taxon>
    </lineage>
</organism>
<evidence type="ECO:0000313" key="2">
    <source>
        <dbReference type="Proteomes" id="UP000693970"/>
    </source>
</evidence>
<dbReference type="EMBL" id="JAGRRH010000013">
    <property type="protein sequence ID" value="KAG7360784.1"/>
    <property type="molecule type" value="Genomic_DNA"/>
</dbReference>
<keyword evidence="2" id="KW-1185">Reference proteome</keyword>
<reference evidence="1" key="1">
    <citation type="journal article" date="2021" name="Sci. Rep.">
        <title>Diploid genomic architecture of Nitzschia inconspicua, an elite biomass production diatom.</title>
        <authorList>
            <person name="Oliver A."/>
            <person name="Podell S."/>
            <person name="Pinowska A."/>
            <person name="Traller J.C."/>
            <person name="Smith S.R."/>
            <person name="McClure R."/>
            <person name="Beliaev A."/>
            <person name="Bohutskyi P."/>
            <person name="Hill E.A."/>
            <person name="Rabines A."/>
            <person name="Zheng H."/>
            <person name="Allen L.Z."/>
            <person name="Kuo A."/>
            <person name="Grigoriev I.V."/>
            <person name="Allen A.E."/>
            <person name="Hazlebeck D."/>
            <person name="Allen E.E."/>
        </authorList>
    </citation>
    <scope>NUCLEOTIDE SEQUENCE</scope>
    <source>
        <strain evidence="1">Hildebrandi</strain>
    </source>
</reference>
<evidence type="ECO:0000313" key="1">
    <source>
        <dbReference type="EMBL" id="KAG7360784.1"/>
    </source>
</evidence>
<proteinExistence type="predicted"/>
<dbReference type="AlphaFoldDB" id="A0A9K3LE83"/>
<gene>
    <name evidence="1" type="ORF">IV203_035883</name>
</gene>
<sequence length="215" mass="24213">MAPIAPRPTLPLAFKISCKCGSVCANINALEKSPPLRLVCYCKDCRGYFESLNRMAASDPATNNSPPPAVLDNWGGVDWTALYPRDITMLQGQDLLATTKIREGSSMRQVYATCCYTPMFRFGNLSVLANSNALVLREDQDEELPVTFRIIGRDSWKKGKENIDKPKMSFSVPLKWFWTMPFRINKEYMQPMPLALPEVKDCKVLSEFKEGSTTV</sequence>
<protein>
    <recommendedName>
        <fullName evidence="3">CENP-V/GFA domain-containing protein</fullName>
    </recommendedName>
</protein>
<reference evidence="1" key="2">
    <citation type="submission" date="2021-04" db="EMBL/GenBank/DDBJ databases">
        <authorList>
            <person name="Podell S."/>
        </authorList>
    </citation>
    <scope>NUCLEOTIDE SEQUENCE</scope>
    <source>
        <strain evidence="1">Hildebrandi</strain>
    </source>
</reference>
<name>A0A9K3LE83_9STRA</name>
<evidence type="ECO:0008006" key="3">
    <source>
        <dbReference type="Google" id="ProtNLM"/>
    </source>
</evidence>